<dbReference type="InterPro" id="IPR000551">
    <property type="entry name" value="MerR-type_HTH_dom"/>
</dbReference>
<dbReference type="Gene3D" id="1.10.490.50">
    <property type="entry name" value="Antibiotic binding domain of TipA-like multidrug resistance regulators"/>
    <property type="match status" value="1"/>
</dbReference>
<dbReference type="OrthoDB" id="9809391at2"/>
<dbReference type="InterPro" id="IPR047057">
    <property type="entry name" value="MerR_fam"/>
</dbReference>
<keyword evidence="2" id="KW-0805">Transcription regulation</keyword>
<evidence type="ECO:0000259" key="5">
    <source>
        <dbReference type="PROSITE" id="PS50937"/>
    </source>
</evidence>
<name>A0A1H1V8S4_9MICC</name>
<keyword evidence="7" id="KW-1185">Reference proteome</keyword>
<evidence type="ECO:0000256" key="2">
    <source>
        <dbReference type="ARBA" id="ARBA00023015"/>
    </source>
</evidence>
<accession>A0A1H1V8S4</accession>
<keyword evidence="1" id="KW-0678">Repressor</keyword>
<evidence type="ECO:0000256" key="3">
    <source>
        <dbReference type="ARBA" id="ARBA00023125"/>
    </source>
</evidence>
<gene>
    <name evidence="6" type="ORF">SAMN04489743_0910</name>
</gene>
<dbReference type="EMBL" id="LT629779">
    <property type="protein sequence ID" value="SDS80659.1"/>
    <property type="molecule type" value="Genomic_DNA"/>
</dbReference>
<protein>
    <submittedName>
        <fullName evidence="6">DNA-binding transcriptional regulator, MerR family</fullName>
    </submittedName>
</protein>
<dbReference type="GO" id="GO:0003677">
    <property type="term" value="F:DNA binding"/>
    <property type="evidence" value="ECO:0007669"/>
    <property type="project" value="UniProtKB-KW"/>
</dbReference>
<keyword evidence="4" id="KW-0804">Transcription</keyword>
<dbReference type="PANTHER" id="PTHR30204:SF69">
    <property type="entry name" value="MERR-FAMILY TRANSCRIPTIONAL REGULATOR"/>
    <property type="match status" value="1"/>
</dbReference>
<reference evidence="7" key="1">
    <citation type="submission" date="2016-10" db="EMBL/GenBank/DDBJ databases">
        <authorList>
            <person name="Varghese N."/>
            <person name="Submissions S."/>
        </authorList>
    </citation>
    <scope>NUCLEOTIDE SEQUENCE [LARGE SCALE GENOMIC DNA]</scope>
    <source>
        <strain evidence="7">IMMIB L-1606</strain>
    </source>
</reference>
<dbReference type="AlphaFoldDB" id="A0A1H1V8S4"/>
<dbReference type="Gene3D" id="1.10.1660.10">
    <property type="match status" value="1"/>
</dbReference>
<dbReference type="SMART" id="SM00422">
    <property type="entry name" value="HTH_MERR"/>
    <property type="match status" value="1"/>
</dbReference>
<dbReference type="Proteomes" id="UP000198751">
    <property type="component" value="Chromosome I"/>
</dbReference>
<sequence>MEATGEDRASGWPIQDVARMAGTTSRTLRHYDDIGLLKPTRVGSNGYRYYDGGALLQLQRILLLRELGLGLPAIADVFQHQTDPVRALTRHLEWLGQEQERLARQVRSVRQTIETVQQGGELVAEKMFDGFDHTQYKDEVEERWGKDAYAKGDSWWRGMDEAEKREWKSRSEGLGRDWLAAAGSGAAPGGDEAQGLAARHVAWLRSIPGTPAAGAGGDIKGYVTGLADMYVADPRFAANYGGEAGATFVRDALRTYADRNL</sequence>
<dbReference type="RefSeq" id="WP_091717949.1">
    <property type="nucleotide sequence ID" value="NZ_LT629779.1"/>
</dbReference>
<feature type="domain" description="HTH merR-type" evidence="5">
    <location>
        <begin position="11"/>
        <end position="80"/>
    </location>
</feature>
<evidence type="ECO:0000256" key="1">
    <source>
        <dbReference type="ARBA" id="ARBA00022491"/>
    </source>
</evidence>
<dbReference type="InterPro" id="IPR012925">
    <property type="entry name" value="TipAS_dom"/>
</dbReference>
<evidence type="ECO:0000313" key="6">
    <source>
        <dbReference type="EMBL" id="SDS80659.1"/>
    </source>
</evidence>
<dbReference type="SUPFAM" id="SSF46955">
    <property type="entry name" value="Putative DNA-binding domain"/>
    <property type="match status" value="1"/>
</dbReference>
<dbReference type="Pfam" id="PF13411">
    <property type="entry name" value="MerR_1"/>
    <property type="match status" value="1"/>
</dbReference>
<dbReference type="SUPFAM" id="SSF89082">
    <property type="entry name" value="Antibiotic binding domain of TipA-like multidrug resistance regulators"/>
    <property type="match status" value="1"/>
</dbReference>
<evidence type="ECO:0000313" key="7">
    <source>
        <dbReference type="Proteomes" id="UP000198751"/>
    </source>
</evidence>
<keyword evidence="3 6" id="KW-0238">DNA-binding</keyword>
<evidence type="ECO:0000256" key="4">
    <source>
        <dbReference type="ARBA" id="ARBA00023163"/>
    </source>
</evidence>
<dbReference type="Pfam" id="PF07739">
    <property type="entry name" value="TipAS"/>
    <property type="match status" value="1"/>
</dbReference>
<dbReference type="GO" id="GO:0003700">
    <property type="term" value="F:DNA-binding transcription factor activity"/>
    <property type="evidence" value="ECO:0007669"/>
    <property type="project" value="InterPro"/>
</dbReference>
<dbReference type="PROSITE" id="PS50937">
    <property type="entry name" value="HTH_MERR_2"/>
    <property type="match status" value="1"/>
</dbReference>
<dbReference type="InterPro" id="IPR009061">
    <property type="entry name" value="DNA-bd_dom_put_sf"/>
</dbReference>
<proteinExistence type="predicted"/>
<organism evidence="6 7">
    <name type="scientific">Pseudarthrobacter equi</name>
    <dbReference type="NCBI Taxonomy" id="728066"/>
    <lineage>
        <taxon>Bacteria</taxon>
        <taxon>Bacillati</taxon>
        <taxon>Actinomycetota</taxon>
        <taxon>Actinomycetes</taxon>
        <taxon>Micrococcales</taxon>
        <taxon>Micrococcaceae</taxon>
        <taxon>Pseudarthrobacter</taxon>
    </lineage>
</organism>
<dbReference type="PANTHER" id="PTHR30204">
    <property type="entry name" value="REDOX-CYCLING DRUG-SENSING TRANSCRIPTIONAL ACTIVATOR SOXR"/>
    <property type="match status" value="1"/>
</dbReference>
<dbReference type="InterPro" id="IPR036244">
    <property type="entry name" value="TipA-like_antibiotic-bd"/>
</dbReference>